<sequence>MPELLRSGSSDPRAGLLRSFVTFDVARSLIAGALRNDRFVDEPEAFDDGTVGRMLFELISMCWPGMQLPALQSRSLQDSARLFAELQARFGVVG</sequence>
<dbReference type="EMBL" id="LQOV01000023">
    <property type="protein sequence ID" value="ORV50403.1"/>
    <property type="molecule type" value="Genomic_DNA"/>
</dbReference>
<dbReference type="OrthoDB" id="7768239at2"/>
<gene>
    <name evidence="1" type="ORF">AWC05_00485</name>
</gene>
<evidence type="ECO:0000313" key="1">
    <source>
        <dbReference type="EMBL" id="ORV50403.1"/>
    </source>
</evidence>
<proteinExistence type="predicted"/>
<accession>A0A1X1U0R8</accession>
<dbReference type="Proteomes" id="UP000193010">
    <property type="component" value="Unassembled WGS sequence"/>
</dbReference>
<comment type="caution">
    <text evidence="1">The sequence shown here is derived from an EMBL/GenBank/DDBJ whole genome shotgun (WGS) entry which is preliminary data.</text>
</comment>
<reference evidence="1 2" key="1">
    <citation type="submission" date="2016-01" db="EMBL/GenBank/DDBJ databases">
        <title>The new phylogeny of the genus Mycobacterium.</title>
        <authorList>
            <person name="Tarcisio F."/>
            <person name="Conor M."/>
            <person name="Antonella G."/>
            <person name="Elisabetta G."/>
            <person name="Giulia F.S."/>
            <person name="Sara T."/>
            <person name="Anna F."/>
            <person name="Clotilde B."/>
            <person name="Roberto B."/>
            <person name="Veronica D.S."/>
            <person name="Fabio R."/>
            <person name="Monica P."/>
            <person name="Olivier J."/>
            <person name="Enrico T."/>
            <person name="Nicola S."/>
        </authorList>
    </citation>
    <scope>NUCLEOTIDE SEQUENCE [LARGE SCALE GENOMIC DNA]</scope>
    <source>
        <strain evidence="1 2">DSM 44852</strain>
    </source>
</reference>
<dbReference type="AlphaFoldDB" id="A0A1X1U0R8"/>
<evidence type="ECO:0000313" key="2">
    <source>
        <dbReference type="Proteomes" id="UP000193010"/>
    </source>
</evidence>
<evidence type="ECO:0008006" key="3">
    <source>
        <dbReference type="Google" id="ProtNLM"/>
    </source>
</evidence>
<protein>
    <recommendedName>
        <fullName evidence="3">Transcriptional regulator TetR C-terminal Proteobacteria type domain-containing protein</fullName>
    </recommendedName>
</protein>
<keyword evidence="2" id="KW-1185">Reference proteome</keyword>
<organism evidence="1 2">
    <name type="scientific">Mycobacterium florentinum</name>
    <dbReference type="NCBI Taxonomy" id="292462"/>
    <lineage>
        <taxon>Bacteria</taxon>
        <taxon>Bacillati</taxon>
        <taxon>Actinomycetota</taxon>
        <taxon>Actinomycetes</taxon>
        <taxon>Mycobacteriales</taxon>
        <taxon>Mycobacteriaceae</taxon>
        <taxon>Mycobacterium</taxon>
        <taxon>Mycobacterium simiae complex</taxon>
    </lineage>
</organism>
<name>A0A1X1U0R8_MYCFL</name>